<dbReference type="SUPFAM" id="SSF51230">
    <property type="entry name" value="Single hybrid motif"/>
    <property type="match status" value="1"/>
</dbReference>
<sequence>MTYVAICNGEKSRVRVVETAPGRYRVEAGDTAYLVDFREPQPNLYSLILDGRSYEVDIDVDERSDLFMVDINGDHFEIELVDEKKQRLALKSVGGLSGRQEIRAPMAGNVWKVLVNEGDRVGVGQTVIILEAMKMENEIKAPMAGIISSLAAREGVPVFAGDQLCIVEPAEEESSHS</sequence>
<accession>A0A562VMY6</accession>
<dbReference type="InterPro" id="IPR011053">
    <property type="entry name" value="Single_hybrid_motif"/>
</dbReference>
<dbReference type="Gene3D" id="2.40.50.100">
    <property type="match status" value="1"/>
</dbReference>
<dbReference type="PANTHER" id="PTHR45266:SF3">
    <property type="entry name" value="OXALOACETATE DECARBOXYLASE ALPHA CHAIN"/>
    <property type="match status" value="1"/>
</dbReference>
<dbReference type="Pfam" id="PF00364">
    <property type="entry name" value="Biotin_lipoyl"/>
    <property type="match status" value="1"/>
</dbReference>
<comment type="caution">
    <text evidence="3">The sequence shown here is derived from an EMBL/GenBank/DDBJ whole genome shotgun (WGS) entry which is preliminary data.</text>
</comment>
<evidence type="ECO:0000256" key="1">
    <source>
        <dbReference type="ARBA" id="ARBA00023267"/>
    </source>
</evidence>
<dbReference type="PROSITE" id="PS50968">
    <property type="entry name" value="BIOTINYL_LIPOYL"/>
    <property type="match status" value="1"/>
</dbReference>
<dbReference type="EMBL" id="VLLN01000009">
    <property type="protein sequence ID" value="TWJ19346.1"/>
    <property type="molecule type" value="Genomic_DNA"/>
</dbReference>
<dbReference type="PROSITE" id="PS00188">
    <property type="entry name" value="BIOTIN"/>
    <property type="match status" value="1"/>
</dbReference>
<dbReference type="Proteomes" id="UP000319449">
    <property type="component" value="Unassembled WGS sequence"/>
</dbReference>
<dbReference type="CDD" id="cd06850">
    <property type="entry name" value="biotinyl_domain"/>
    <property type="match status" value="1"/>
</dbReference>
<protein>
    <submittedName>
        <fullName evidence="3">Biotin-dependent enzyme</fullName>
    </submittedName>
</protein>
<evidence type="ECO:0000313" key="4">
    <source>
        <dbReference type="Proteomes" id="UP000319449"/>
    </source>
</evidence>
<keyword evidence="1" id="KW-0092">Biotin</keyword>
<name>A0A562VMY6_9BACT</name>
<gene>
    <name evidence="3" type="ORF">JN12_01759</name>
</gene>
<dbReference type="InterPro" id="IPR001882">
    <property type="entry name" value="Biotin_BS"/>
</dbReference>
<feature type="domain" description="Lipoyl-binding" evidence="2">
    <location>
        <begin position="91"/>
        <end position="168"/>
    </location>
</feature>
<dbReference type="RefSeq" id="WP_145021380.1">
    <property type="nucleotide sequence ID" value="NZ_VLLN01000009.1"/>
</dbReference>
<dbReference type="FunFam" id="2.40.50.100:FF:000003">
    <property type="entry name" value="Acetyl-CoA carboxylase biotin carboxyl carrier protein"/>
    <property type="match status" value="1"/>
</dbReference>
<dbReference type="InterPro" id="IPR000089">
    <property type="entry name" value="Biotin_lipoyl"/>
</dbReference>
<reference evidence="3 4" key="1">
    <citation type="submission" date="2019-07" db="EMBL/GenBank/DDBJ databases">
        <title>Genomic Encyclopedia of Archaeal and Bacterial Type Strains, Phase II (KMG-II): from individual species to whole genera.</title>
        <authorList>
            <person name="Goeker M."/>
        </authorList>
    </citation>
    <scope>NUCLEOTIDE SEQUENCE [LARGE SCALE GENOMIC DNA]</scope>
    <source>
        <strain evidence="3 4">ATCC BAA-1139</strain>
    </source>
</reference>
<dbReference type="InterPro" id="IPR050709">
    <property type="entry name" value="Biotin_Carboxyl_Carrier/Decarb"/>
</dbReference>
<dbReference type="OrthoDB" id="9812676at2"/>
<organism evidence="3 4">
    <name type="scientific">Geobacter argillaceus</name>
    <dbReference type="NCBI Taxonomy" id="345631"/>
    <lineage>
        <taxon>Bacteria</taxon>
        <taxon>Pseudomonadati</taxon>
        <taxon>Thermodesulfobacteriota</taxon>
        <taxon>Desulfuromonadia</taxon>
        <taxon>Geobacterales</taxon>
        <taxon>Geobacteraceae</taxon>
        <taxon>Geobacter</taxon>
    </lineage>
</organism>
<keyword evidence="4" id="KW-1185">Reference proteome</keyword>
<evidence type="ECO:0000259" key="2">
    <source>
        <dbReference type="PROSITE" id="PS50968"/>
    </source>
</evidence>
<dbReference type="PANTHER" id="PTHR45266">
    <property type="entry name" value="OXALOACETATE DECARBOXYLASE ALPHA CHAIN"/>
    <property type="match status" value="1"/>
</dbReference>
<evidence type="ECO:0000313" key="3">
    <source>
        <dbReference type="EMBL" id="TWJ19346.1"/>
    </source>
</evidence>
<proteinExistence type="predicted"/>
<dbReference type="AlphaFoldDB" id="A0A562VMY6"/>